<keyword evidence="4" id="KW-1185">Reference proteome</keyword>
<evidence type="ECO:0000313" key="1">
    <source>
        <dbReference type="EMBL" id="QCI27630.1"/>
    </source>
</evidence>
<protein>
    <submittedName>
        <fullName evidence="1">ATP-binding protein</fullName>
    </submittedName>
    <submittedName>
        <fullName evidence="2">Kinase</fullName>
    </submittedName>
</protein>
<dbReference type="RefSeq" id="WP_123352577.1">
    <property type="nucleotide sequence ID" value="NZ_CP027432.2"/>
</dbReference>
<dbReference type="AlphaFoldDB" id="A0AAJ4RCR1"/>
<dbReference type="Pfam" id="PF13671">
    <property type="entry name" value="AAA_33"/>
    <property type="match status" value="1"/>
</dbReference>
<keyword evidence="2" id="KW-0808">Transferase</keyword>
<dbReference type="InterPro" id="IPR027417">
    <property type="entry name" value="P-loop_NTPase"/>
</dbReference>
<dbReference type="GO" id="GO:0016301">
    <property type="term" value="F:kinase activity"/>
    <property type="evidence" value="ECO:0007669"/>
    <property type="project" value="UniProtKB-KW"/>
</dbReference>
<sequence length="176" mass="21125">MKEITIHFLIGIPASGKSYYAENVLKNKYKNIIHLDSDDIRQELIKKYKIENEKENDKYFEKIDEEVDEIFLKKVEELIKKGENFILDNANYKKSTRDRILKHINEVSKKYNIHSKIIGYYFVVPREVIEKRNILRAKRGNRFLISKESIDYYFKHYDIPTIDEGFDELVEVKINN</sequence>
<dbReference type="Proteomes" id="UP000298805">
    <property type="component" value="Chromosome"/>
</dbReference>
<keyword evidence="1" id="KW-0547">Nucleotide-binding</keyword>
<dbReference type="Gene3D" id="3.40.50.300">
    <property type="entry name" value="P-loop containing nucleotide triphosphate hydrolases"/>
    <property type="match status" value="1"/>
</dbReference>
<dbReference type="InterPro" id="IPR017101">
    <property type="entry name" value="P-loop_ATP/GTP-bd_All4644_prd"/>
</dbReference>
<proteinExistence type="predicted"/>
<reference evidence="4" key="1">
    <citation type="submission" date="2018-03" db="EMBL/GenBank/DDBJ databases">
        <title>A comparative analysis of the Nautiliaceae.</title>
        <authorList>
            <person name="Grosche A."/>
            <person name="Smedile F."/>
            <person name="Vetriani C."/>
        </authorList>
    </citation>
    <scope>NUCLEOTIDE SEQUENCE [LARGE SCALE GENOMIC DNA]</scope>
    <source>
        <strain evidence="4">TB6</strain>
    </source>
</reference>
<keyword evidence="1" id="KW-0067">ATP-binding</keyword>
<evidence type="ECO:0000313" key="4">
    <source>
        <dbReference type="Proteomes" id="UP000298805"/>
    </source>
</evidence>
<name>A0AAJ4RCR1_9BACT</name>
<organism evidence="2 3">
    <name type="scientific">Caminibacter pacificus</name>
    <dbReference type="NCBI Taxonomy" id="1424653"/>
    <lineage>
        <taxon>Bacteria</taxon>
        <taxon>Pseudomonadati</taxon>
        <taxon>Campylobacterota</taxon>
        <taxon>Epsilonproteobacteria</taxon>
        <taxon>Nautiliales</taxon>
        <taxon>Nautiliaceae</taxon>
        <taxon>Caminibacter</taxon>
    </lineage>
</organism>
<evidence type="ECO:0000313" key="2">
    <source>
        <dbReference type="EMBL" id="ROR40195.1"/>
    </source>
</evidence>
<dbReference type="EMBL" id="CP027432">
    <property type="protein sequence ID" value="QCI27630.1"/>
    <property type="molecule type" value="Genomic_DNA"/>
</dbReference>
<evidence type="ECO:0000313" key="3">
    <source>
        <dbReference type="Proteomes" id="UP000272781"/>
    </source>
</evidence>
<dbReference type="GO" id="GO:0005524">
    <property type="term" value="F:ATP binding"/>
    <property type="evidence" value="ECO:0007669"/>
    <property type="project" value="UniProtKB-KW"/>
</dbReference>
<gene>
    <name evidence="1" type="ORF">C6V80_01220</name>
    <name evidence="2" type="ORF">EDC58_1183</name>
</gene>
<keyword evidence="2" id="KW-0418">Kinase</keyword>
<accession>A0AAJ4RCR1</accession>
<reference evidence="2 3" key="2">
    <citation type="submission" date="2018-11" db="EMBL/GenBank/DDBJ databases">
        <title>Genomic Encyclopedia of Type Strains, Phase IV (KMG-IV): sequencing the most valuable type-strain genomes for metagenomic binning, comparative biology and taxonomic classification.</title>
        <authorList>
            <person name="Goeker M."/>
        </authorList>
    </citation>
    <scope>NUCLEOTIDE SEQUENCE [LARGE SCALE GENOMIC DNA]</scope>
    <source>
        <strain evidence="2 3">DSM 27783</strain>
    </source>
</reference>
<reference evidence="1" key="3">
    <citation type="submission" date="2019-06" db="EMBL/GenBank/DDBJ databases">
        <title>A comparative analysis of the Nautiliaceae.</title>
        <authorList>
            <person name="Grosche A."/>
            <person name="Smedile F."/>
            <person name="Vetriani C."/>
        </authorList>
    </citation>
    <scope>NUCLEOTIDE SEQUENCE</scope>
    <source>
        <strain evidence="1">TB6</strain>
    </source>
</reference>
<dbReference type="EMBL" id="RJVK01000002">
    <property type="protein sequence ID" value="ROR40195.1"/>
    <property type="molecule type" value="Genomic_DNA"/>
</dbReference>
<dbReference type="PIRSF" id="PIRSF037081">
    <property type="entry name" value="P-loop_All4644_prd"/>
    <property type="match status" value="1"/>
</dbReference>
<dbReference type="Proteomes" id="UP000272781">
    <property type="component" value="Unassembled WGS sequence"/>
</dbReference>
<dbReference type="SUPFAM" id="SSF52540">
    <property type="entry name" value="P-loop containing nucleoside triphosphate hydrolases"/>
    <property type="match status" value="1"/>
</dbReference>